<accession>A0A254N2X5</accession>
<dbReference type="AlphaFoldDB" id="A0A254N2X5"/>
<evidence type="ECO:0000256" key="1">
    <source>
        <dbReference type="SAM" id="MobiDB-lite"/>
    </source>
</evidence>
<organism evidence="2 3">
    <name type="scientific">Roseateles puraquae</name>
    <dbReference type="NCBI Taxonomy" id="431059"/>
    <lineage>
        <taxon>Bacteria</taxon>
        <taxon>Pseudomonadati</taxon>
        <taxon>Pseudomonadota</taxon>
        <taxon>Betaproteobacteria</taxon>
        <taxon>Burkholderiales</taxon>
        <taxon>Sphaerotilaceae</taxon>
        <taxon>Roseateles</taxon>
    </lineage>
</organism>
<evidence type="ECO:0000313" key="3">
    <source>
        <dbReference type="Proteomes" id="UP000197446"/>
    </source>
</evidence>
<protein>
    <submittedName>
        <fullName evidence="2">Uncharacterized protein</fullName>
    </submittedName>
</protein>
<dbReference type="Proteomes" id="UP000197446">
    <property type="component" value="Unassembled WGS sequence"/>
</dbReference>
<dbReference type="InterPro" id="IPR029060">
    <property type="entry name" value="PIN-like_dom_sf"/>
</dbReference>
<name>A0A254N2X5_9BURK</name>
<comment type="caution">
    <text evidence="2">The sequence shown here is derived from an EMBL/GenBank/DDBJ whole genome shotgun (WGS) entry which is preliminary data.</text>
</comment>
<dbReference type="SUPFAM" id="SSF88723">
    <property type="entry name" value="PIN domain-like"/>
    <property type="match status" value="1"/>
</dbReference>
<feature type="region of interest" description="Disordered" evidence="1">
    <location>
        <begin position="1"/>
        <end position="27"/>
    </location>
</feature>
<keyword evidence="3" id="KW-1185">Reference proteome</keyword>
<evidence type="ECO:0000313" key="2">
    <source>
        <dbReference type="EMBL" id="OWR02505.1"/>
    </source>
</evidence>
<dbReference type="EMBL" id="NISI01000009">
    <property type="protein sequence ID" value="OWR02505.1"/>
    <property type="molecule type" value="Genomic_DNA"/>
</dbReference>
<sequence>MLGCREQRLEGGGAAGGPLARTEGRPLTKGSSFQKVAVDTNFLVALVDPKLSADSRARIDAFLADMEKKKGQIVVPMPALAEFLAGADQAGLEYMDKLERRACIEVAPFDRRSATECALLDAAALGRAAQALAEGKDAQAAKKDGGVGSRQKVKVDRQIVAIAKACGARAIISGDEGVRACALRAGVQPWTILDLPLPDSARQSKLQFEARPSA</sequence>
<reference evidence="2 3" key="1">
    <citation type="journal article" date="2007" name="Int. J. Syst. Evol. Microbiol.">
        <title>Description of Pelomonas aquatica sp. nov. and Pelomonas puraquae sp. nov., isolated from industrial and haemodialysis water.</title>
        <authorList>
            <person name="Gomila M."/>
            <person name="Bowien B."/>
            <person name="Falsen E."/>
            <person name="Moore E.R."/>
            <person name="Lalucat J."/>
        </authorList>
    </citation>
    <scope>NUCLEOTIDE SEQUENCE [LARGE SCALE GENOMIC DNA]</scope>
    <source>
        <strain evidence="2 3">CCUG 52769</strain>
    </source>
</reference>
<proteinExistence type="predicted"/>
<dbReference type="Gene3D" id="3.40.50.1010">
    <property type="entry name" value="5'-nuclease"/>
    <property type="match status" value="1"/>
</dbReference>
<gene>
    <name evidence="2" type="ORF">CDO81_20205</name>
</gene>